<protein>
    <submittedName>
        <fullName evidence="1">Uncharacterized protein</fullName>
    </submittedName>
</protein>
<accession>A0A0E9XXD7</accession>
<organism evidence="1">
    <name type="scientific">Anguilla anguilla</name>
    <name type="common">European freshwater eel</name>
    <name type="synonym">Muraena anguilla</name>
    <dbReference type="NCBI Taxonomy" id="7936"/>
    <lineage>
        <taxon>Eukaryota</taxon>
        <taxon>Metazoa</taxon>
        <taxon>Chordata</taxon>
        <taxon>Craniata</taxon>
        <taxon>Vertebrata</taxon>
        <taxon>Euteleostomi</taxon>
        <taxon>Actinopterygii</taxon>
        <taxon>Neopterygii</taxon>
        <taxon>Teleostei</taxon>
        <taxon>Anguilliformes</taxon>
        <taxon>Anguillidae</taxon>
        <taxon>Anguilla</taxon>
    </lineage>
</organism>
<reference evidence="1" key="2">
    <citation type="journal article" date="2015" name="Fish Shellfish Immunol.">
        <title>Early steps in the European eel (Anguilla anguilla)-Vibrio vulnificus interaction in the gills: Role of the RtxA13 toxin.</title>
        <authorList>
            <person name="Callol A."/>
            <person name="Pajuelo D."/>
            <person name="Ebbesson L."/>
            <person name="Teles M."/>
            <person name="MacKenzie S."/>
            <person name="Amaro C."/>
        </authorList>
    </citation>
    <scope>NUCLEOTIDE SEQUENCE</scope>
</reference>
<sequence>MGTRRVPAAKLARHKRTEA</sequence>
<dbReference type="EMBL" id="GBXM01001195">
    <property type="protein sequence ID" value="JAI07383.1"/>
    <property type="molecule type" value="Transcribed_RNA"/>
</dbReference>
<proteinExistence type="predicted"/>
<name>A0A0E9XXD7_ANGAN</name>
<dbReference type="AlphaFoldDB" id="A0A0E9XXD7"/>
<reference evidence="1" key="1">
    <citation type="submission" date="2014-11" db="EMBL/GenBank/DDBJ databases">
        <authorList>
            <person name="Amaro Gonzalez C."/>
        </authorList>
    </citation>
    <scope>NUCLEOTIDE SEQUENCE</scope>
</reference>
<evidence type="ECO:0000313" key="1">
    <source>
        <dbReference type="EMBL" id="JAI07383.1"/>
    </source>
</evidence>